<protein>
    <recommendedName>
        <fullName evidence="3">DUF11 domain-containing protein</fullName>
    </recommendedName>
</protein>
<feature type="domain" description="DUF11" evidence="3">
    <location>
        <begin position="54"/>
        <end position="160"/>
    </location>
</feature>
<keyword evidence="2" id="KW-0472">Membrane</keyword>
<dbReference type="Proteomes" id="UP001596058">
    <property type="component" value="Unassembled WGS sequence"/>
</dbReference>
<evidence type="ECO:0000313" key="4">
    <source>
        <dbReference type="EMBL" id="MFC5823822.1"/>
    </source>
</evidence>
<dbReference type="EMBL" id="JBHSPA010000011">
    <property type="protein sequence ID" value="MFC5823822.1"/>
    <property type="molecule type" value="Genomic_DNA"/>
</dbReference>
<dbReference type="NCBIfam" id="TIGR01451">
    <property type="entry name" value="B_ant_repeat"/>
    <property type="match status" value="1"/>
</dbReference>
<feature type="compositionally biased region" description="Basic and acidic residues" evidence="1">
    <location>
        <begin position="289"/>
        <end position="316"/>
    </location>
</feature>
<proteinExistence type="predicted"/>
<reference evidence="5" key="1">
    <citation type="journal article" date="2019" name="Int. J. Syst. Evol. Microbiol.">
        <title>The Global Catalogue of Microorganisms (GCM) 10K type strain sequencing project: providing services to taxonomists for standard genome sequencing and annotation.</title>
        <authorList>
            <consortium name="The Broad Institute Genomics Platform"/>
            <consortium name="The Broad Institute Genome Sequencing Center for Infectious Disease"/>
            <person name="Wu L."/>
            <person name="Ma J."/>
        </authorList>
    </citation>
    <scope>NUCLEOTIDE SEQUENCE [LARGE SCALE GENOMIC DNA]</scope>
    <source>
        <strain evidence="5">CCUG 53903</strain>
    </source>
</reference>
<feature type="compositionally biased region" description="Low complexity" evidence="1">
    <location>
        <begin position="50"/>
        <end position="63"/>
    </location>
</feature>
<dbReference type="Pfam" id="PF01345">
    <property type="entry name" value="DUF11"/>
    <property type="match status" value="2"/>
</dbReference>
<evidence type="ECO:0000313" key="5">
    <source>
        <dbReference type="Proteomes" id="UP001596058"/>
    </source>
</evidence>
<feature type="region of interest" description="Disordered" evidence="1">
    <location>
        <begin position="26"/>
        <end position="63"/>
    </location>
</feature>
<comment type="caution">
    <text evidence="4">The sequence shown here is derived from an EMBL/GenBank/DDBJ whole genome shotgun (WGS) entry which is preliminary data.</text>
</comment>
<feature type="region of interest" description="Disordered" evidence="1">
    <location>
        <begin position="250"/>
        <end position="332"/>
    </location>
</feature>
<dbReference type="InterPro" id="IPR051172">
    <property type="entry name" value="Chlamydia_OmcB"/>
</dbReference>
<keyword evidence="2" id="KW-0812">Transmembrane</keyword>
<dbReference type="InterPro" id="IPR047589">
    <property type="entry name" value="DUF11_rpt"/>
</dbReference>
<dbReference type="PANTHER" id="PTHR34819">
    <property type="entry name" value="LARGE CYSTEINE-RICH PERIPLASMIC PROTEIN OMCB"/>
    <property type="match status" value="1"/>
</dbReference>
<keyword evidence="5" id="KW-1185">Reference proteome</keyword>
<keyword evidence="2" id="KW-1133">Transmembrane helix</keyword>
<feature type="domain" description="DUF11" evidence="3">
    <location>
        <begin position="174"/>
        <end position="265"/>
    </location>
</feature>
<evidence type="ECO:0000256" key="2">
    <source>
        <dbReference type="SAM" id="Phobius"/>
    </source>
</evidence>
<feature type="transmembrane region" description="Helical" evidence="2">
    <location>
        <begin position="341"/>
        <end position="361"/>
    </location>
</feature>
<evidence type="ECO:0000259" key="3">
    <source>
        <dbReference type="Pfam" id="PF01345"/>
    </source>
</evidence>
<organism evidence="4 5">
    <name type="scientific">Nonomuraea insulae</name>
    <dbReference type="NCBI Taxonomy" id="1616787"/>
    <lineage>
        <taxon>Bacteria</taxon>
        <taxon>Bacillati</taxon>
        <taxon>Actinomycetota</taxon>
        <taxon>Actinomycetes</taxon>
        <taxon>Streptosporangiales</taxon>
        <taxon>Streptosporangiaceae</taxon>
        <taxon>Nonomuraea</taxon>
    </lineage>
</organism>
<dbReference type="InterPro" id="IPR013783">
    <property type="entry name" value="Ig-like_fold"/>
</dbReference>
<dbReference type="RefSeq" id="WP_379513352.1">
    <property type="nucleotide sequence ID" value="NZ_JBHSPA010000011.1"/>
</dbReference>
<dbReference type="InterPro" id="IPR001434">
    <property type="entry name" value="OmcB-like_DUF11"/>
</dbReference>
<sequence length="372" mass="38931">MGRPGITAIIVVAGLTVLIGGRLTSARADPGTGVAGGGGTEGSPAPPTPRTTSLRVTTSVSPDPVTTGARAVYALTVTNTGDQPADDVIVTGVLDRNLTPGPLPTGCSLTTRTITCGGPGLTIPAGRSVAYDLPVTTEATLQDGTDLTNRAHVTSTSANGDETEIVTRTRTRTDLALELTAPPSATAGESIPYTLTVTNRGPSQAENVTVQAPECLTCRPDSLAPDESRTFTFEIIPDTTGLIENCATVSTVSREEDTSDNRSCAATTVEEEPGPAAMPIHTATYTPRADGKRPRQGRHEREERDREEHEKDEPRKNAAAGQVPPPARHDGQALPLTGASMWMMCLAVAVLLSVGLLVRYFSRKDERSGRTG</sequence>
<accession>A0ABW1CF66</accession>
<gene>
    <name evidence="4" type="ORF">ACFPZ3_08185</name>
</gene>
<name>A0ABW1CF66_9ACTN</name>
<evidence type="ECO:0000256" key="1">
    <source>
        <dbReference type="SAM" id="MobiDB-lite"/>
    </source>
</evidence>
<dbReference type="Gene3D" id="2.60.40.10">
    <property type="entry name" value="Immunoglobulins"/>
    <property type="match status" value="1"/>
</dbReference>